<evidence type="ECO:0000313" key="2">
    <source>
        <dbReference type="EMBL" id="EEG31785.1"/>
    </source>
</evidence>
<evidence type="ECO:0000259" key="1">
    <source>
        <dbReference type="Pfam" id="PF00814"/>
    </source>
</evidence>
<feature type="domain" description="Gcp-like" evidence="1">
    <location>
        <begin position="31"/>
        <end position="221"/>
    </location>
</feature>
<dbReference type="Gene3D" id="3.30.420.40">
    <property type="match status" value="2"/>
</dbReference>
<dbReference type="PANTHER" id="PTHR11735">
    <property type="entry name" value="TRNA N6-ADENOSINE THREONYLCARBAMOYLTRANSFERASE"/>
    <property type="match status" value="1"/>
</dbReference>
<dbReference type="Pfam" id="PF00814">
    <property type="entry name" value="TsaD"/>
    <property type="match status" value="1"/>
</dbReference>
<dbReference type="InterPro" id="IPR022496">
    <property type="entry name" value="T6A_TsaB"/>
</dbReference>
<dbReference type="InterPro" id="IPR000905">
    <property type="entry name" value="Gcp-like_dom"/>
</dbReference>
<dbReference type="CDD" id="cd24032">
    <property type="entry name" value="ASKHA_NBD_TsaB"/>
    <property type="match status" value="1"/>
</dbReference>
<dbReference type="PANTHER" id="PTHR11735:SF11">
    <property type="entry name" value="TRNA THREONYLCARBAMOYLADENOSINE BIOSYNTHESIS PROTEIN TSAB"/>
    <property type="match status" value="1"/>
</dbReference>
<proteinExistence type="predicted"/>
<reference evidence="2 3" key="1">
    <citation type="submission" date="2009-01" db="EMBL/GenBank/DDBJ databases">
        <authorList>
            <person name="Fulton L."/>
            <person name="Clifton S."/>
            <person name="Fulton B."/>
            <person name="Xu J."/>
            <person name="Minx P."/>
            <person name="Pepin K.H."/>
            <person name="Johnson M."/>
            <person name="Bhonagiri V."/>
            <person name="Nash W.E."/>
            <person name="Mardis E.R."/>
            <person name="Wilson R.K."/>
        </authorList>
    </citation>
    <scope>NUCLEOTIDE SEQUENCE [LARGE SCALE GENOMIC DNA]</scope>
    <source>
        <strain evidence="2 3">DSM 5476</strain>
    </source>
</reference>
<dbReference type="NCBIfam" id="TIGR03725">
    <property type="entry name" value="T6A_YeaZ"/>
    <property type="match status" value="1"/>
</dbReference>
<dbReference type="InterPro" id="IPR043129">
    <property type="entry name" value="ATPase_NBD"/>
</dbReference>
<dbReference type="GO" id="GO:0002949">
    <property type="term" value="P:tRNA threonylcarbamoyladenosine modification"/>
    <property type="evidence" value="ECO:0007669"/>
    <property type="project" value="InterPro"/>
</dbReference>
<dbReference type="GO" id="GO:0005829">
    <property type="term" value="C:cytosol"/>
    <property type="evidence" value="ECO:0007669"/>
    <property type="project" value="TreeGrafter"/>
</dbReference>
<sequence length="229" mass="24338">MAFDTSAKAAGVAVCSEEKLLAEFSVNTGLTHSQTMMPMAQAALDCAKLTLNDIDAFAVAAGPGSFTGLRIGIAAVKGLAQTLGKPCVPVSTLEGLAQNLQGFEATVCAVMDARCKQVYNALFTCGGTPSRLCEDRAISIEQLTQELKTVSDRILLVGDGAELCYAQMHASLPQVELAPVALRHQKASSVALCAHRLYAQGVRVEAGELIPTYLRLSQAERQLQEKNRK</sequence>
<dbReference type="STRING" id="537013.CLOSTMETH_00519"/>
<organism evidence="2 3">
    <name type="scientific">[Clostridium] methylpentosum DSM 5476</name>
    <dbReference type="NCBI Taxonomy" id="537013"/>
    <lineage>
        <taxon>Bacteria</taxon>
        <taxon>Bacillati</taxon>
        <taxon>Bacillota</taxon>
        <taxon>Clostridia</taxon>
        <taxon>Eubacteriales</taxon>
        <taxon>Oscillospiraceae</taxon>
        <taxon>Oscillospiraceae incertae sedis</taxon>
    </lineage>
</organism>
<evidence type="ECO:0000313" key="3">
    <source>
        <dbReference type="Proteomes" id="UP000003340"/>
    </source>
</evidence>
<protein>
    <submittedName>
        <fullName evidence="2">Universal bacterial protein YeaZ</fullName>
    </submittedName>
</protein>
<name>C0E9M0_9FIRM</name>
<dbReference type="AlphaFoldDB" id="C0E9M0"/>
<dbReference type="EMBL" id="ACEC01000021">
    <property type="protein sequence ID" value="EEG31785.1"/>
    <property type="molecule type" value="Genomic_DNA"/>
</dbReference>
<gene>
    <name evidence="2" type="primary">yeaZ</name>
    <name evidence="2" type="ORF">CLOSTMETH_00519</name>
</gene>
<comment type="caution">
    <text evidence="2">The sequence shown here is derived from an EMBL/GenBank/DDBJ whole genome shotgun (WGS) entry which is preliminary data.</text>
</comment>
<dbReference type="Proteomes" id="UP000003340">
    <property type="component" value="Unassembled WGS sequence"/>
</dbReference>
<dbReference type="HOGENOM" id="CLU_064886_0_0_9"/>
<dbReference type="SUPFAM" id="SSF53067">
    <property type="entry name" value="Actin-like ATPase domain"/>
    <property type="match status" value="2"/>
</dbReference>
<reference evidence="2 3" key="2">
    <citation type="submission" date="2009-02" db="EMBL/GenBank/DDBJ databases">
        <title>Draft genome sequence of Clostridium methylpentosum (DSM 5476).</title>
        <authorList>
            <person name="Sudarsanam P."/>
            <person name="Ley R."/>
            <person name="Guruge J."/>
            <person name="Turnbaugh P.J."/>
            <person name="Mahowald M."/>
            <person name="Liep D."/>
            <person name="Gordon J."/>
        </authorList>
    </citation>
    <scope>NUCLEOTIDE SEQUENCE [LARGE SCALE GENOMIC DNA]</scope>
    <source>
        <strain evidence="2 3">DSM 5476</strain>
    </source>
</reference>
<keyword evidence="3" id="KW-1185">Reference proteome</keyword>
<dbReference type="eggNOG" id="COG1214">
    <property type="taxonomic scope" value="Bacteria"/>
</dbReference>
<accession>C0E9M0</accession>